<proteinExistence type="predicted"/>
<keyword evidence="2" id="KW-0175">Coiled coil</keyword>
<evidence type="ECO:0000313" key="4">
    <source>
        <dbReference type="EMBL" id="QUW04275.1"/>
    </source>
</evidence>
<dbReference type="Proteomes" id="UP000676506">
    <property type="component" value="Chromosome 2"/>
</dbReference>
<reference evidence="4 5" key="1">
    <citation type="submission" date="2021-03" db="EMBL/GenBank/DDBJ databases">
        <title>Genomic and phenotypic characterization of Chloracidobacterium isolates provides evidence for multiple species.</title>
        <authorList>
            <person name="Saini M.K."/>
            <person name="Costas A.M.G."/>
            <person name="Tank M."/>
            <person name="Bryant D.A."/>
        </authorList>
    </citation>
    <scope>NUCLEOTIDE SEQUENCE [LARGE SCALE GENOMIC DNA]</scope>
    <source>
        <strain evidence="4 5">BV2-C</strain>
    </source>
</reference>
<sequence length="447" mass="50094">MTNHPVIVLTIGVPERVLKDLGQAFGSRFSFIAVPDETALRDQLNQVAAPIVLCGNLPGPASGEAIVGQLATWHKAAQGILLIEADRVVNTLGTPDALRDFRYISLPLDVFAARQTLEAAADIAALRQENRSLINDLERYLATLRGASEDRVKQVAQERDEYRRQHIRMLDSIRNAERIQRAILPSEAKLDAIITQYFLIYKPRDIVSGDFYWTHIVKDEDRMVFYLAVADCTGHGVPGAFLSMVGTTLLNQIIAQNPWQSPGSILEQLHDGVLNSLRQTSRRLDIDDGMEICLCRLQGVNVTFAGARRPLYIALQDDNRRWRLEEIKGDRRTIGGGRRREGWQYTDHDLEVPLGSMLYLTTDGFADQSNPQSERYGARRLRDKLLELAPMTCLGQRFALEKELSQFQKDEPQRDDMTIFGIRAPIMSAAALQLPSGAFSVTGNLIL</sequence>
<organism evidence="4 5">
    <name type="scientific">Chloracidobacterium validum</name>
    <dbReference type="NCBI Taxonomy" id="2821543"/>
    <lineage>
        <taxon>Bacteria</taxon>
        <taxon>Pseudomonadati</taxon>
        <taxon>Acidobacteriota</taxon>
        <taxon>Terriglobia</taxon>
        <taxon>Terriglobales</taxon>
        <taxon>Acidobacteriaceae</taxon>
        <taxon>Chloracidobacterium</taxon>
    </lineage>
</organism>
<dbReference type="PANTHER" id="PTHR43156">
    <property type="entry name" value="STAGE II SPORULATION PROTEIN E-RELATED"/>
    <property type="match status" value="1"/>
</dbReference>
<gene>
    <name evidence="4" type="ORF">J8C06_14645</name>
</gene>
<dbReference type="InterPro" id="IPR052016">
    <property type="entry name" value="Bact_Sigma-Reg"/>
</dbReference>
<name>A0ABX8BGR7_9BACT</name>
<evidence type="ECO:0000256" key="2">
    <source>
        <dbReference type="SAM" id="Coils"/>
    </source>
</evidence>
<protein>
    <submittedName>
        <fullName evidence="4">SpoIIE family protein phosphatase</fullName>
    </submittedName>
</protein>
<dbReference type="Pfam" id="PF07228">
    <property type="entry name" value="SpoIIE"/>
    <property type="match status" value="1"/>
</dbReference>
<evidence type="ECO:0000256" key="1">
    <source>
        <dbReference type="ARBA" id="ARBA00022801"/>
    </source>
</evidence>
<evidence type="ECO:0000313" key="5">
    <source>
        <dbReference type="Proteomes" id="UP000676506"/>
    </source>
</evidence>
<dbReference type="EMBL" id="CP072649">
    <property type="protein sequence ID" value="QUW04275.1"/>
    <property type="molecule type" value="Genomic_DNA"/>
</dbReference>
<dbReference type="SMART" id="SM00331">
    <property type="entry name" value="PP2C_SIG"/>
    <property type="match status" value="1"/>
</dbReference>
<feature type="domain" description="PPM-type phosphatase" evidence="3">
    <location>
        <begin position="192"/>
        <end position="424"/>
    </location>
</feature>
<dbReference type="InterPro" id="IPR036457">
    <property type="entry name" value="PPM-type-like_dom_sf"/>
</dbReference>
<feature type="coiled-coil region" evidence="2">
    <location>
        <begin position="123"/>
        <end position="165"/>
    </location>
</feature>
<dbReference type="InterPro" id="IPR001932">
    <property type="entry name" value="PPM-type_phosphatase-like_dom"/>
</dbReference>
<dbReference type="PANTHER" id="PTHR43156:SF9">
    <property type="entry name" value="HAMP DOMAIN-CONTAINING PROTEIN"/>
    <property type="match status" value="1"/>
</dbReference>
<dbReference type="Gene3D" id="3.60.40.10">
    <property type="entry name" value="PPM-type phosphatase domain"/>
    <property type="match status" value="1"/>
</dbReference>
<dbReference type="RefSeq" id="WP_211430164.1">
    <property type="nucleotide sequence ID" value="NZ_CP072649.1"/>
</dbReference>
<keyword evidence="5" id="KW-1185">Reference proteome</keyword>
<accession>A0ABX8BGR7</accession>
<keyword evidence="1" id="KW-0378">Hydrolase</keyword>
<evidence type="ECO:0000259" key="3">
    <source>
        <dbReference type="SMART" id="SM00331"/>
    </source>
</evidence>